<feature type="domain" description="YoaR-like putative peptidoglycan binding" evidence="2">
    <location>
        <begin position="121"/>
        <end position="195"/>
    </location>
</feature>
<dbReference type="Pfam" id="PF04294">
    <property type="entry name" value="VanW"/>
    <property type="match status" value="1"/>
</dbReference>
<accession>A0A2N2E111</accession>
<dbReference type="InterPro" id="IPR007391">
    <property type="entry name" value="Vancomycin_resist_VanW"/>
</dbReference>
<proteinExistence type="predicted"/>
<comment type="caution">
    <text evidence="3">The sequence shown here is derived from an EMBL/GenBank/DDBJ whole genome shotgun (WGS) entry which is preliminary data.</text>
</comment>
<dbReference type="Proteomes" id="UP000233325">
    <property type="component" value="Unassembled WGS sequence"/>
</dbReference>
<protein>
    <recommendedName>
        <fullName evidence="2">YoaR-like putative peptidoglycan binding domain-containing protein</fullName>
    </recommendedName>
</protein>
<reference evidence="3 4" key="1">
    <citation type="journal article" date="2017" name="ISME J.">
        <title>Potential for microbial H2 and metal transformations associated with novel bacteria and archaea in deep terrestrial subsurface sediments.</title>
        <authorList>
            <person name="Hernsdorf A.W."/>
            <person name="Amano Y."/>
            <person name="Miyakawa K."/>
            <person name="Ise K."/>
            <person name="Suzuki Y."/>
            <person name="Anantharaman K."/>
            <person name="Probst A."/>
            <person name="Burstein D."/>
            <person name="Thomas B.C."/>
            <person name="Banfield J.F."/>
        </authorList>
    </citation>
    <scope>NUCLEOTIDE SEQUENCE [LARGE SCALE GENOMIC DNA]</scope>
    <source>
        <strain evidence="3">HGW-Falkowbacteria-2</strain>
    </source>
</reference>
<dbReference type="AlphaFoldDB" id="A0A2N2E111"/>
<evidence type="ECO:0000259" key="2">
    <source>
        <dbReference type="Pfam" id="PF12229"/>
    </source>
</evidence>
<dbReference type="PANTHER" id="PTHR35788">
    <property type="entry name" value="EXPORTED PROTEIN-RELATED"/>
    <property type="match status" value="1"/>
</dbReference>
<dbReference type="EMBL" id="PHAH01000019">
    <property type="protein sequence ID" value="PKM88352.1"/>
    <property type="molecule type" value="Genomic_DNA"/>
</dbReference>
<name>A0A2N2E111_9BACT</name>
<dbReference type="InterPro" id="IPR052913">
    <property type="entry name" value="Glycopeptide_resist_protein"/>
</dbReference>
<sequence>MKKMIRPVIVMIAVLVVFLISSSLFLFSKTSGDKLPNNFYYGNIAISNLSVAEAAQKITDEIRDFEAAGVTLMHNDKEAELPAVAASFDSGVSYNNFQFEVAYLETKLAAHTQQSRIKTWLRKLRNTATSLTPTYTINQLKIQDFIIETFPESTNPAVDATFVFTDKAIAIEEERPGKEVDWDVFYQELDKRLRSFDSSAIELKTRTDYPDIYRRDLGGLEAQADELTATELTLVFQDKELPISRGDIASWLAINRSGSELSLGFDVARIETYLQDTVAPQVNIAPQTPRFEIENDKVSSWQLGKDGYELEVATSSRLIMEKYVGATEAQTIELSYTAIPSDETASFDIKELLGTGHSSFAGSPKNRRHNINVGAAALHGLVIKPDEEFSLVKSLGNIDASGGYLPELVIKNNKTVPEYGGGLCQVGTTLFRSVLSTGLPITARQNHSYRVSYYEPAGTDATIYDPWPDFRFVNDTGKNILIQARVEGDDMYFDFWGTNDGRVATTTYPVIYNIVKPPPTKIIETDELKPGERKCTERAHNGADAWFDYTVIYPEGSTTTPEVKRRFTSHYVPWQEVCLVGKTPEPVVEPTTATTTPETATTTPSN</sequence>
<dbReference type="InterPro" id="IPR022029">
    <property type="entry name" value="YoaR-like_PG-bd"/>
</dbReference>
<organism evidence="3 4">
    <name type="scientific">Candidatus Falkowbacteria bacterium HGW-Falkowbacteria-2</name>
    <dbReference type="NCBI Taxonomy" id="2013769"/>
    <lineage>
        <taxon>Bacteria</taxon>
        <taxon>Candidatus Falkowiibacteriota</taxon>
    </lineage>
</organism>
<evidence type="ECO:0000313" key="3">
    <source>
        <dbReference type="EMBL" id="PKM88352.1"/>
    </source>
</evidence>
<dbReference type="Pfam" id="PF12229">
    <property type="entry name" value="PG_binding_4"/>
    <property type="match status" value="1"/>
</dbReference>
<evidence type="ECO:0000313" key="4">
    <source>
        <dbReference type="Proteomes" id="UP000233325"/>
    </source>
</evidence>
<feature type="region of interest" description="Disordered" evidence="1">
    <location>
        <begin position="586"/>
        <end position="606"/>
    </location>
</feature>
<dbReference type="PANTHER" id="PTHR35788:SF1">
    <property type="entry name" value="EXPORTED PROTEIN"/>
    <property type="match status" value="1"/>
</dbReference>
<gene>
    <name evidence="3" type="ORF">CVU83_01805</name>
</gene>
<evidence type="ECO:0000256" key="1">
    <source>
        <dbReference type="SAM" id="MobiDB-lite"/>
    </source>
</evidence>